<evidence type="ECO:0000256" key="1">
    <source>
        <dbReference type="SAM" id="MobiDB-lite"/>
    </source>
</evidence>
<keyword evidence="4" id="KW-1185">Reference proteome</keyword>
<organism evidence="3 4">
    <name type="scientific">Clostridium boliviensis</name>
    <dbReference type="NCBI Taxonomy" id="318465"/>
    <lineage>
        <taxon>Bacteria</taxon>
        <taxon>Bacillati</taxon>
        <taxon>Bacillota</taxon>
        <taxon>Clostridia</taxon>
        <taxon>Eubacteriales</taxon>
        <taxon>Clostridiaceae</taxon>
        <taxon>Clostridium</taxon>
    </lineage>
</organism>
<feature type="region of interest" description="Disordered" evidence="1">
    <location>
        <begin position="163"/>
        <end position="192"/>
    </location>
</feature>
<feature type="compositionally biased region" description="Pro residues" evidence="1">
    <location>
        <begin position="177"/>
        <end position="187"/>
    </location>
</feature>
<comment type="caution">
    <text evidence="3">The sequence shown here is derived from an EMBL/GenBank/DDBJ whole genome shotgun (WGS) entry which is preliminary data.</text>
</comment>
<feature type="non-terminal residue" evidence="3">
    <location>
        <position position="275"/>
    </location>
</feature>
<proteinExistence type="predicted"/>
<feature type="compositionally biased region" description="Basic and acidic residues" evidence="1">
    <location>
        <begin position="163"/>
        <end position="173"/>
    </location>
</feature>
<dbReference type="SUPFAM" id="SSF56112">
    <property type="entry name" value="Protein kinase-like (PK-like)"/>
    <property type="match status" value="1"/>
</dbReference>
<feature type="transmembrane region" description="Helical" evidence="2">
    <location>
        <begin position="201"/>
        <end position="220"/>
    </location>
</feature>
<reference evidence="3 4" key="1">
    <citation type="submission" date="2023-10" db="EMBL/GenBank/DDBJ databases">
        <title>A novel Glycoside Hydrolase 43-Like Enzyme from Clostrdium boliviensis is an Endo-xylanase, and a Candidate for Xylooligosaccharides Production from Different Xylan Substrates.</title>
        <authorList>
            <person name="Alvarez M.T."/>
            <person name="Rocabado-Villegas L.R."/>
            <person name="Salas-Veizaga D.M."/>
            <person name="Linares-Pasten J.A."/>
            <person name="Gudmundsdottir E.E."/>
            <person name="Hreggvidsson G.O."/>
            <person name="Adlercreutz P."/>
            <person name="Nordberg Karlsson E."/>
        </authorList>
    </citation>
    <scope>NUCLEOTIDE SEQUENCE [LARGE SCALE GENOMIC DNA]</scope>
    <source>
        <strain evidence="3 4">E-1</strain>
    </source>
</reference>
<evidence type="ECO:0000313" key="4">
    <source>
        <dbReference type="Proteomes" id="UP001276854"/>
    </source>
</evidence>
<evidence type="ECO:0000256" key="2">
    <source>
        <dbReference type="SAM" id="Phobius"/>
    </source>
</evidence>
<name>A0ABU4GHP6_9CLOT</name>
<dbReference type="InterPro" id="IPR011009">
    <property type="entry name" value="Kinase-like_dom_sf"/>
</dbReference>
<dbReference type="Proteomes" id="UP001276854">
    <property type="component" value="Unassembled WGS sequence"/>
</dbReference>
<keyword evidence="2" id="KW-0812">Transmembrane</keyword>
<keyword evidence="2" id="KW-0472">Membrane</keyword>
<evidence type="ECO:0000313" key="3">
    <source>
        <dbReference type="EMBL" id="MDW2796537.1"/>
    </source>
</evidence>
<gene>
    <name evidence="3" type="ORF">RZO55_02950</name>
</gene>
<protein>
    <submittedName>
        <fullName evidence="3">Uncharacterized protein</fullName>
    </submittedName>
</protein>
<sequence length="275" mass="31207">MFQQGEIYRQFYLEMVSDSPFGKWGIGSKEEEKFLLQHIPLLESPPQTLIDQYLSLDHPMLIPYLEVYQEPGALVFVHPYVLIENLIHQIPLDEETADLCCKQLADLEAYLKDQPIPMKPVYHPENIGLTDDGYLKVFLCGSGHIQLDYSDLETFRQLLTGQDQKEEQVKEQSEPESPLPVSSPPPFREAKPQVMVRRRTAVISIVVAGVFCFSAGAWIMNALQDEKNAPVQAESTRQVVDRDPEQTPKAAPEPAPEKLTQEDIDQSRIAAEKFV</sequence>
<accession>A0ABU4GHP6</accession>
<keyword evidence="2" id="KW-1133">Transmembrane helix</keyword>
<dbReference type="EMBL" id="JAWONS010000068">
    <property type="protein sequence ID" value="MDW2796537.1"/>
    <property type="molecule type" value="Genomic_DNA"/>
</dbReference>
<dbReference type="RefSeq" id="WP_318062806.1">
    <property type="nucleotide sequence ID" value="NZ_JAWONS010000068.1"/>
</dbReference>
<feature type="region of interest" description="Disordered" evidence="1">
    <location>
        <begin position="230"/>
        <end position="266"/>
    </location>
</feature>